<keyword evidence="2" id="KW-0227">DNA damage</keyword>
<feature type="compositionally biased region" description="Polar residues" evidence="4">
    <location>
        <begin position="349"/>
        <end position="359"/>
    </location>
</feature>
<feature type="compositionally biased region" description="Acidic residues" evidence="4">
    <location>
        <begin position="431"/>
        <end position="452"/>
    </location>
</feature>
<dbReference type="Pfam" id="PF18115">
    <property type="entry name" value="Tudor_3"/>
    <property type="match status" value="1"/>
</dbReference>
<feature type="compositionally biased region" description="Basic and acidic residues" evidence="4">
    <location>
        <begin position="31"/>
        <end position="40"/>
    </location>
</feature>
<dbReference type="OMA" id="YYPARII"/>
<dbReference type="OrthoDB" id="129353at2759"/>
<evidence type="ECO:0000256" key="4">
    <source>
        <dbReference type="SAM" id="MobiDB-lite"/>
    </source>
</evidence>
<feature type="domain" description="BRCT" evidence="5">
    <location>
        <begin position="646"/>
        <end position="767"/>
    </location>
</feature>
<feature type="compositionally biased region" description="Basic residues" evidence="4">
    <location>
        <begin position="408"/>
        <end position="418"/>
    </location>
</feature>
<dbReference type="HOGENOM" id="CLU_007788_0_0_1"/>
<sequence>MPRRGGPIVAELQGNVLVESTPTNSASSQDHSAEQLHPNEEATQLVDDYDSDSDPPSSLGASLFVPGPPVPAEPEKQSENTSEWVATQAATQVVDEVATQLDEPTTVAGASHYATAHTTTGPSVQSAQPNNVGPRSLLGLVPPGNRYRYNNYRGPQVQQQPPQPPAVPSTTTSAGPALPYYNLLDPTQRNNLSQANWEETQPNYVPPPAPSSPVPPPADVSGSRVQDVGSDDAMDIVPDSEAQRLGPQKPASDVEMQSDEEESPAHAPKNKKPESKGSNVVVPSSESEEESDTNSDERPTKRRAIEREQESEEDDIPLASNAKRTKNVAKTANKGKAKSIATEEGVKPPSNSKPAQTGRTARKKPEPVPAVTTRGMQKKANIANRSWETGVVPSSIPEEEVTPAPAAGKRKAKGKKQAARAPAAKGRKPLEDEEEVEATDEEGGGDGPEGGEVESTPAPSGPSRGNKRKRGGNAKAGQKAVAKREAKRQAAQPKADKGKDHDRMAKLLRSAKRNPNATRVFAHWQPDGYWYPGIVKCYQDPTHWVVKFDDNNEAHLSIEQMRLADLRVDDEVCYGGSKVFFSVTNVDKLAKGLITVRTPQGETELPVKDIRISPTTINVKWKDRMVDPELIQPYLDNVHGQQSPSQGTNVLWKTAVVLTSSVNNASQNKESFMTASQKTGAIIVEDLVSFFNMTGEWQEAGKRWVIKKQDVELNRKDICRLFLLADGANQKPKYLMALGLGIPCLSLKWLETCAAENEDVDWPPFLLPQGQYNDSCLTQMVDLNWGTSAYHLANIMDNPAPMKLMKGTSVLCVGHDIFPQPKGKSHPNNEQGFQDGINYCTRIILAMGADSVEAVLNPDFASRGFDDYTYIVTRAPPAENKWPELPRSRLVDWSWVKSCLIANRLLPTPELPQQEHSQEV</sequence>
<evidence type="ECO:0000256" key="2">
    <source>
        <dbReference type="ARBA" id="ARBA00022763"/>
    </source>
</evidence>
<evidence type="ECO:0000256" key="1">
    <source>
        <dbReference type="ARBA" id="ARBA00004123"/>
    </source>
</evidence>
<keyword evidence="3" id="KW-0539">Nucleus</keyword>
<organism evidence="6 7">
    <name type="scientific">Coprinopsis cinerea (strain Okayama-7 / 130 / ATCC MYA-4618 / FGSC 9003)</name>
    <name type="common">Inky cap fungus</name>
    <name type="synonym">Hormographiella aspergillata</name>
    <dbReference type="NCBI Taxonomy" id="240176"/>
    <lineage>
        <taxon>Eukaryota</taxon>
        <taxon>Fungi</taxon>
        <taxon>Dikarya</taxon>
        <taxon>Basidiomycota</taxon>
        <taxon>Agaricomycotina</taxon>
        <taxon>Agaricomycetes</taxon>
        <taxon>Agaricomycetidae</taxon>
        <taxon>Agaricales</taxon>
        <taxon>Agaricineae</taxon>
        <taxon>Psathyrellaceae</taxon>
        <taxon>Coprinopsis</taxon>
    </lineage>
</organism>
<comment type="caution">
    <text evidence="6">The sequence shown here is derived from an EMBL/GenBank/DDBJ whole genome shotgun (WGS) entry which is preliminary data.</text>
</comment>
<feature type="compositionally biased region" description="Basic residues" evidence="4">
    <location>
        <begin position="323"/>
        <end position="337"/>
    </location>
</feature>
<dbReference type="AlphaFoldDB" id="D6RKX6"/>
<feature type="compositionally biased region" description="Polar residues" evidence="4">
    <location>
        <begin position="116"/>
        <end position="133"/>
    </location>
</feature>
<evidence type="ECO:0000313" key="6">
    <source>
        <dbReference type="EMBL" id="EFI28374.1"/>
    </source>
</evidence>
<feature type="region of interest" description="Disordered" evidence="4">
    <location>
        <begin position="108"/>
        <end position="502"/>
    </location>
</feature>
<dbReference type="GO" id="GO:0000077">
    <property type="term" value="P:DNA damage checkpoint signaling"/>
    <property type="evidence" value="ECO:0007669"/>
    <property type="project" value="TreeGrafter"/>
</dbReference>
<dbReference type="SUPFAM" id="SSF52113">
    <property type="entry name" value="BRCT domain"/>
    <property type="match status" value="2"/>
</dbReference>
<reference evidence="6 7" key="1">
    <citation type="journal article" date="2010" name="Proc. Natl. Acad. Sci. U.S.A.">
        <title>Insights into evolution of multicellular fungi from the assembled chromosomes of the mushroom Coprinopsis cinerea (Coprinus cinereus).</title>
        <authorList>
            <person name="Stajich J.E."/>
            <person name="Wilke S.K."/>
            <person name="Ahren D."/>
            <person name="Au C.H."/>
            <person name="Birren B.W."/>
            <person name="Borodovsky M."/>
            <person name="Burns C."/>
            <person name="Canback B."/>
            <person name="Casselton L.A."/>
            <person name="Cheng C.K."/>
            <person name="Deng J."/>
            <person name="Dietrich F.S."/>
            <person name="Fargo D.C."/>
            <person name="Farman M.L."/>
            <person name="Gathman A.C."/>
            <person name="Goldberg J."/>
            <person name="Guigo R."/>
            <person name="Hoegger P.J."/>
            <person name="Hooker J.B."/>
            <person name="Huggins A."/>
            <person name="James T.Y."/>
            <person name="Kamada T."/>
            <person name="Kilaru S."/>
            <person name="Kodira C."/>
            <person name="Kues U."/>
            <person name="Kupfer D."/>
            <person name="Kwan H.S."/>
            <person name="Lomsadze A."/>
            <person name="Li W."/>
            <person name="Lilly W.W."/>
            <person name="Ma L.J."/>
            <person name="Mackey A.J."/>
            <person name="Manning G."/>
            <person name="Martin F."/>
            <person name="Muraguchi H."/>
            <person name="Natvig D.O."/>
            <person name="Palmerini H."/>
            <person name="Ramesh M.A."/>
            <person name="Rehmeyer C.J."/>
            <person name="Roe B.A."/>
            <person name="Shenoy N."/>
            <person name="Stanke M."/>
            <person name="Ter-Hovhannisyan V."/>
            <person name="Tunlid A."/>
            <person name="Velagapudi R."/>
            <person name="Vision T.J."/>
            <person name="Zeng Q."/>
            <person name="Zolan M.E."/>
            <person name="Pukkila P.J."/>
        </authorList>
    </citation>
    <scope>NUCLEOTIDE SEQUENCE [LARGE SCALE GENOMIC DNA]</scope>
    <source>
        <strain evidence="7">Okayama-7 / 130 / ATCC MYA-4618 / FGSC 9003</strain>
    </source>
</reference>
<dbReference type="InterPro" id="IPR047250">
    <property type="entry name" value="BRCT_p53bp1-like_rpt2"/>
</dbReference>
<feature type="compositionally biased region" description="Basic and acidic residues" evidence="4">
    <location>
        <begin position="295"/>
        <end position="308"/>
    </location>
</feature>
<dbReference type="InterPro" id="IPR047252">
    <property type="entry name" value="TP53BP1-like"/>
</dbReference>
<dbReference type="PANTHER" id="PTHR15321:SF3">
    <property type="entry name" value="TP53-BINDING PROTEIN 1"/>
    <property type="match status" value="1"/>
</dbReference>
<dbReference type="VEuPathDB" id="FungiDB:CC1G_13908"/>
<gene>
    <name evidence="6" type="ORF">CC1G_13908</name>
</gene>
<keyword evidence="7" id="KW-1185">Reference proteome</keyword>
<dbReference type="eggNOG" id="KOG3548">
    <property type="taxonomic scope" value="Eukaryota"/>
</dbReference>
<dbReference type="KEGG" id="cci:CC1G_13908"/>
<dbReference type="Gene3D" id="3.40.50.10190">
    <property type="entry name" value="BRCT domain"/>
    <property type="match status" value="1"/>
</dbReference>
<dbReference type="GeneID" id="9379813"/>
<evidence type="ECO:0000313" key="7">
    <source>
        <dbReference type="Proteomes" id="UP000001861"/>
    </source>
</evidence>
<feature type="compositionally biased region" description="Low complexity" evidence="4">
    <location>
        <begin position="168"/>
        <end position="177"/>
    </location>
</feature>
<protein>
    <recommendedName>
        <fullName evidence="5">BRCT domain-containing protein</fullName>
    </recommendedName>
</protein>
<dbReference type="SUPFAM" id="SSF63748">
    <property type="entry name" value="Tudor/PWWP/MBT"/>
    <property type="match status" value="1"/>
</dbReference>
<dbReference type="RefSeq" id="XP_002911868.1">
    <property type="nucleotide sequence ID" value="XM_002911822.1"/>
</dbReference>
<feature type="compositionally biased region" description="Basic and acidic residues" evidence="4">
    <location>
        <begin position="482"/>
        <end position="502"/>
    </location>
</feature>
<dbReference type="InParanoid" id="D6RKX6"/>
<dbReference type="CDD" id="cd17724">
    <property type="entry name" value="BRCT_p53bp1_rpt2"/>
    <property type="match status" value="1"/>
</dbReference>
<dbReference type="GO" id="GO:0005634">
    <property type="term" value="C:nucleus"/>
    <property type="evidence" value="ECO:0007669"/>
    <property type="project" value="UniProtKB-SubCell"/>
</dbReference>
<dbReference type="Proteomes" id="UP000001861">
    <property type="component" value="Unassembled WGS sequence"/>
</dbReference>
<dbReference type="InterPro" id="IPR041297">
    <property type="entry name" value="Crb2_Tudor"/>
</dbReference>
<dbReference type="Gene3D" id="2.30.30.140">
    <property type="match status" value="1"/>
</dbReference>
<dbReference type="PROSITE" id="PS50172">
    <property type="entry name" value="BRCT"/>
    <property type="match status" value="1"/>
</dbReference>
<accession>D6RKX6</accession>
<feature type="compositionally biased region" description="Polar residues" evidence="4">
    <location>
        <begin position="185"/>
        <end position="203"/>
    </location>
</feature>
<dbReference type="GO" id="GO:0042393">
    <property type="term" value="F:histone binding"/>
    <property type="evidence" value="ECO:0007669"/>
    <property type="project" value="TreeGrafter"/>
</dbReference>
<comment type="subcellular location">
    <subcellularLocation>
        <location evidence="1">Nucleus</location>
    </subcellularLocation>
</comment>
<dbReference type="InterPro" id="IPR036420">
    <property type="entry name" value="BRCT_dom_sf"/>
</dbReference>
<evidence type="ECO:0000256" key="3">
    <source>
        <dbReference type="ARBA" id="ARBA00023242"/>
    </source>
</evidence>
<feature type="region of interest" description="Disordered" evidence="4">
    <location>
        <begin position="19"/>
        <end position="86"/>
    </location>
</feature>
<proteinExistence type="predicted"/>
<dbReference type="InterPro" id="IPR001357">
    <property type="entry name" value="BRCT_dom"/>
</dbReference>
<name>D6RKX6_COPC7</name>
<dbReference type="GO" id="GO:0045944">
    <property type="term" value="P:positive regulation of transcription by RNA polymerase II"/>
    <property type="evidence" value="ECO:0007669"/>
    <property type="project" value="TreeGrafter"/>
</dbReference>
<feature type="compositionally biased region" description="Pro residues" evidence="4">
    <location>
        <begin position="204"/>
        <end position="218"/>
    </location>
</feature>
<dbReference type="CDD" id="cd17745">
    <property type="entry name" value="BRCT_p53bp1_rpt1"/>
    <property type="match status" value="1"/>
</dbReference>
<dbReference type="EMBL" id="AACS02000002">
    <property type="protein sequence ID" value="EFI28374.1"/>
    <property type="molecule type" value="Genomic_DNA"/>
</dbReference>
<dbReference type="PANTHER" id="PTHR15321">
    <property type="entry name" value="TUMOR SUPPRESSOR P53-BINDING PROTEIN 1"/>
    <property type="match status" value="1"/>
</dbReference>
<feature type="compositionally biased region" description="Polar residues" evidence="4">
    <location>
        <begin position="19"/>
        <end position="30"/>
    </location>
</feature>
<dbReference type="CDD" id="cd04508">
    <property type="entry name" value="Tudor_SF"/>
    <property type="match status" value="1"/>
</dbReference>
<evidence type="ECO:0000259" key="5">
    <source>
        <dbReference type="PROSITE" id="PS50172"/>
    </source>
</evidence>
<dbReference type="STRING" id="240176.D6RKX6"/>
<dbReference type="InterPro" id="IPR047249">
    <property type="entry name" value="BRCT_p53bp1-like_rpt1"/>
</dbReference>